<dbReference type="Gene3D" id="1.10.10.1100">
    <property type="entry name" value="BFD-like [2Fe-2S]-binding domain"/>
    <property type="match status" value="1"/>
</dbReference>
<sequence>MIVCICKRVTEQAIAHHAHMGKSFDDIQFDLQVAMQCGRCEDCARELVARCHGCARGGVCGATGAMLTEVTLDS</sequence>
<gene>
    <name evidence="2" type="ORF">J1M35_14610</name>
</gene>
<keyword evidence="3" id="KW-1185">Reference proteome</keyword>
<dbReference type="Proteomes" id="UP000663903">
    <property type="component" value="Chromosome"/>
</dbReference>
<evidence type="ECO:0000259" key="1">
    <source>
        <dbReference type="Pfam" id="PF04324"/>
    </source>
</evidence>
<dbReference type="EMBL" id="CP071796">
    <property type="protein sequence ID" value="QTD44333.1"/>
    <property type="molecule type" value="Genomic_DNA"/>
</dbReference>
<dbReference type="AlphaFoldDB" id="A0A975CDA0"/>
<reference evidence="2" key="1">
    <citation type="submission" date="2021-03" db="EMBL/GenBank/DDBJ databases">
        <title>Ottowia sp. 27C isolated from the cloaca of a Giant Asian pond turtle (Heosemys grandis).</title>
        <authorList>
            <person name="Spergser J."/>
            <person name="Busse H.-J."/>
        </authorList>
    </citation>
    <scope>NUCLEOTIDE SEQUENCE</scope>
    <source>
        <strain evidence="2">27C</strain>
    </source>
</reference>
<proteinExistence type="predicted"/>
<dbReference type="InterPro" id="IPR041854">
    <property type="entry name" value="BFD-like_2Fe2S-bd_dom_sf"/>
</dbReference>
<feature type="domain" description="BFD-like [2Fe-2S]-binding" evidence="1">
    <location>
        <begin position="2"/>
        <end position="49"/>
    </location>
</feature>
<dbReference type="Pfam" id="PF04324">
    <property type="entry name" value="Fer2_BFD"/>
    <property type="match status" value="1"/>
</dbReference>
<organism evidence="2 3">
    <name type="scientific">Ottowia testudinis</name>
    <dbReference type="NCBI Taxonomy" id="2816950"/>
    <lineage>
        <taxon>Bacteria</taxon>
        <taxon>Pseudomonadati</taxon>
        <taxon>Pseudomonadota</taxon>
        <taxon>Betaproteobacteria</taxon>
        <taxon>Burkholderiales</taxon>
        <taxon>Comamonadaceae</taxon>
        <taxon>Ottowia</taxon>
    </lineage>
</organism>
<evidence type="ECO:0000313" key="3">
    <source>
        <dbReference type="Proteomes" id="UP000663903"/>
    </source>
</evidence>
<name>A0A975CDA0_9BURK</name>
<evidence type="ECO:0000313" key="2">
    <source>
        <dbReference type="EMBL" id="QTD44333.1"/>
    </source>
</evidence>
<protein>
    <submittedName>
        <fullName evidence="2">(2Fe-2S)-binding protein</fullName>
    </submittedName>
</protein>
<dbReference type="RefSeq" id="WP_208007897.1">
    <property type="nucleotide sequence ID" value="NZ_CP071796.1"/>
</dbReference>
<dbReference type="KEGG" id="otd:J1M35_14610"/>
<accession>A0A975CDA0</accession>
<dbReference type="InterPro" id="IPR007419">
    <property type="entry name" value="BFD-like_2Fe2S-bd_dom"/>
</dbReference>